<proteinExistence type="predicted"/>
<dbReference type="OrthoDB" id="5372935at2759"/>
<accession>A0A3N4I6A5</accession>
<dbReference type="Proteomes" id="UP000275078">
    <property type="component" value="Unassembled WGS sequence"/>
</dbReference>
<dbReference type="EMBL" id="ML119683">
    <property type="protein sequence ID" value="RPA80966.1"/>
    <property type="molecule type" value="Genomic_DNA"/>
</dbReference>
<dbReference type="InterPro" id="IPR001810">
    <property type="entry name" value="F-box_dom"/>
</dbReference>
<gene>
    <name evidence="2" type="ORF">BJ508DRAFT_326815</name>
</gene>
<organism evidence="2 3">
    <name type="scientific">Ascobolus immersus RN42</name>
    <dbReference type="NCBI Taxonomy" id="1160509"/>
    <lineage>
        <taxon>Eukaryota</taxon>
        <taxon>Fungi</taxon>
        <taxon>Dikarya</taxon>
        <taxon>Ascomycota</taxon>
        <taxon>Pezizomycotina</taxon>
        <taxon>Pezizomycetes</taxon>
        <taxon>Pezizales</taxon>
        <taxon>Ascobolaceae</taxon>
        <taxon>Ascobolus</taxon>
    </lineage>
</organism>
<feature type="domain" description="F-box" evidence="1">
    <location>
        <begin position="83"/>
        <end position="130"/>
    </location>
</feature>
<evidence type="ECO:0000259" key="1">
    <source>
        <dbReference type="PROSITE" id="PS50181"/>
    </source>
</evidence>
<evidence type="ECO:0000313" key="3">
    <source>
        <dbReference type="Proteomes" id="UP000275078"/>
    </source>
</evidence>
<name>A0A3N4I6A5_ASCIM</name>
<dbReference type="PROSITE" id="PS50181">
    <property type="entry name" value="FBOX"/>
    <property type="match status" value="1"/>
</dbReference>
<dbReference type="AlphaFoldDB" id="A0A3N4I6A5"/>
<reference evidence="2 3" key="1">
    <citation type="journal article" date="2018" name="Nat. Ecol. Evol.">
        <title>Pezizomycetes genomes reveal the molecular basis of ectomycorrhizal truffle lifestyle.</title>
        <authorList>
            <person name="Murat C."/>
            <person name="Payen T."/>
            <person name="Noel B."/>
            <person name="Kuo A."/>
            <person name="Morin E."/>
            <person name="Chen J."/>
            <person name="Kohler A."/>
            <person name="Krizsan K."/>
            <person name="Balestrini R."/>
            <person name="Da Silva C."/>
            <person name="Montanini B."/>
            <person name="Hainaut M."/>
            <person name="Levati E."/>
            <person name="Barry K.W."/>
            <person name="Belfiori B."/>
            <person name="Cichocki N."/>
            <person name="Clum A."/>
            <person name="Dockter R.B."/>
            <person name="Fauchery L."/>
            <person name="Guy J."/>
            <person name="Iotti M."/>
            <person name="Le Tacon F."/>
            <person name="Lindquist E.A."/>
            <person name="Lipzen A."/>
            <person name="Malagnac F."/>
            <person name="Mello A."/>
            <person name="Molinier V."/>
            <person name="Miyauchi S."/>
            <person name="Poulain J."/>
            <person name="Riccioni C."/>
            <person name="Rubini A."/>
            <person name="Sitrit Y."/>
            <person name="Splivallo R."/>
            <person name="Traeger S."/>
            <person name="Wang M."/>
            <person name="Zifcakova L."/>
            <person name="Wipf D."/>
            <person name="Zambonelli A."/>
            <person name="Paolocci F."/>
            <person name="Nowrousian M."/>
            <person name="Ottonello S."/>
            <person name="Baldrian P."/>
            <person name="Spatafora J.W."/>
            <person name="Henrissat B."/>
            <person name="Nagy L.G."/>
            <person name="Aury J.M."/>
            <person name="Wincker P."/>
            <person name="Grigoriev I.V."/>
            <person name="Bonfante P."/>
            <person name="Martin F.M."/>
        </authorList>
    </citation>
    <scope>NUCLEOTIDE SEQUENCE [LARGE SCALE GENOMIC DNA]</scope>
    <source>
        <strain evidence="2 3">RN42</strain>
    </source>
</reference>
<evidence type="ECO:0000313" key="2">
    <source>
        <dbReference type="EMBL" id="RPA80966.1"/>
    </source>
</evidence>
<keyword evidence="3" id="KW-1185">Reference proteome</keyword>
<protein>
    <recommendedName>
        <fullName evidence="1">F-box domain-containing protein</fullName>
    </recommendedName>
</protein>
<sequence>MLAVFLQQLLHKLALYFLARLLAHLLFHTSSYQYLARGFGFTFRLLFVPLRYTFLFVLQIVRPTLKIIFYPVKLFRSEKLSPFFRLTDLPLELRLEVYDQCTAFSLLQLSQTSRSVREEILARPIVYSSTEGYYEQSRQYLISLERRALASPNTESTRVTQLLSSERRLLTLSDISHVTSEEEKDLVYRWYGETAAEERRRIGKSWMPIGLFYAAGCWVICRSCGMFEWGGKGGTHAIHVCLDCGGDLKWLPRRKAPHWNGHEFCF</sequence>